<dbReference type="Gramene" id="Manes.16G026100.1.v8.1">
    <property type="protein sequence ID" value="Manes.16G026100.1.v8.1.CDS"/>
    <property type="gene ID" value="Manes.16G026100.v8.1"/>
</dbReference>
<sequence length="215" mass="24026">MGRIAKILLRSILKMVNSVMGILGIAMVLYGFWMVRVWQRDIEEASSSAYGYDSTAPWFIYSFLSIGITLCLITCIGHVSADSSNGFCLSCYTVIISVLLLLEIAFAADILLNSEWEKDLPEDPTGRFHDFKEFVESNFDVFKWIGLLIVLAQGFSMLLAMALRALGLNYGSNYDSDNECPPARLPLIDHHLQPPSFVIGNPHFTSDNGTWNTNK</sequence>
<proteinExistence type="predicted"/>
<evidence type="ECO:0000256" key="4">
    <source>
        <dbReference type="ARBA" id="ARBA00023136"/>
    </source>
</evidence>
<dbReference type="GO" id="GO:0016020">
    <property type="term" value="C:membrane"/>
    <property type="evidence" value="ECO:0007669"/>
    <property type="project" value="UniProtKB-SubCell"/>
</dbReference>
<dbReference type="EMBL" id="CM004402">
    <property type="protein sequence ID" value="OAY26167.1"/>
    <property type="molecule type" value="Genomic_DNA"/>
</dbReference>
<accession>A0A2C9U8A2</accession>
<feature type="transmembrane region" description="Helical" evidence="5">
    <location>
        <begin position="141"/>
        <end position="163"/>
    </location>
</feature>
<feature type="transmembrane region" description="Helical" evidence="5">
    <location>
        <begin position="58"/>
        <end position="79"/>
    </location>
</feature>
<dbReference type="OrthoDB" id="1712901at2759"/>
<evidence type="ECO:0000256" key="5">
    <source>
        <dbReference type="SAM" id="Phobius"/>
    </source>
</evidence>
<evidence type="ECO:0000313" key="7">
    <source>
        <dbReference type="Proteomes" id="UP000091857"/>
    </source>
</evidence>
<dbReference type="STRING" id="3983.A0A2C9U8A2"/>
<dbReference type="Proteomes" id="UP000091857">
    <property type="component" value="Chromosome 16"/>
</dbReference>
<evidence type="ECO:0000256" key="1">
    <source>
        <dbReference type="ARBA" id="ARBA00004141"/>
    </source>
</evidence>
<evidence type="ECO:0000313" key="6">
    <source>
        <dbReference type="EMBL" id="OAY26167.1"/>
    </source>
</evidence>
<keyword evidence="3 5" id="KW-1133">Transmembrane helix</keyword>
<dbReference type="InterPro" id="IPR018499">
    <property type="entry name" value="Tetraspanin/Peripherin"/>
</dbReference>
<dbReference type="AlphaFoldDB" id="A0A2C9U8A2"/>
<keyword evidence="2 5" id="KW-0812">Transmembrane</keyword>
<comment type="subcellular location">
    <subcellularLocation>
        <location evidence="1">Membrane</location>
        <topology evidence="1">Multi-pass membrane protein</topology>
    </subcellularLocation>
</comment>
<keyword evidence="7" id="KW-1185">Reference proteome</keyword>
<evidence type="ECO:0008006" key="8">
    <source>
        <dbReference type="Google" id="ProtNLM"/>
    </source>
</evidence>
<evidence type="ECO:0000256" key="2">
    <source>
        <dbReference type="ARBA" id="ARBA00022692"/>
    </source>
</evidence>
<gene>
    <name evidence="6" type="ORF">MANES_16G026100v8</name>
</gene>
<evidence type="ECO:0000256" key="3">
    <source>
        <dbReference type="ARBA" id="ARBA00022989"/>
    </source>
</evidence>
<name>A0A2C9U8A2_MANES</name>
<protein>
    <recommendedName>
        <fullName evidence="8">Tetraspanin-19-like</fullName>
    </recommendedName>
</protein>
<reference evidence="7" key="1">
    <citation type="journal article" date="2016" name="Nat. Biotechnol.">
        <title>Sequencing wild and cultivated cassava and related species reveals extensive interspecific hybridization and genetic diversity.</title>
        <authorList>
            <person name="Bredeson J.V."/>
            <person name="Lyons J.B."/>
            <person name="Prochnik S.E."/>
            <person name="Wu G.A."/>
            <person name="Ha C.M."/>
            <person name="Edsinger-Gonzales E."/>
            <person name="Grimwood J."/>
            <person name="Schmutz J."/>
            <person name="Rabbi I.Y."/>
            <person name="Egesi C."/>
            <person name="Nauluvula P."/>
            <person name="Lebot V."/>
            <person name="Ndunguru J."/>
            <person name="Mkamilo G."/>
            <person name="Bart R.S."/>
            <person name="Setter T.L."/>
            <person name="Gleadow R.M."/>
            <person name="Kulakow P."/>
            <person name="Ferguson M.E."/>
            <person name="Rounsley S."/>
            <person name="Rokhsar D.S."/>
        </authorList>
    </citation>
    <scope>NUCLEOTIDE SEQUENCE [LARGE SCALE GENOMIC DNA]</scope>
    <source>
        <strain evidence="7">cv. AM560-2</strain>
    </source>
</reference>
<keyword evidence="4 5" id="KW-0472">Membrane</keyword>
<dbReference type="OMA" id="TQGCCIL"/>
<feature type="transmembrane region" description="Helical" evidence="5">
    <location>
        <begin position="12"/>
        <end position="38"/>
    </location>
</feature>
<feature type="transmembrane region" description="Helical" evidence="5">
    <location>
        <begin position="91"/>
        <end position="112"/>
    </location>
</feature>
<comment type="caution">
    <text evidence="6">The sequence shown here is derived from an EMBL/GenBank/DDBJ whole genome shotgun (WGS) entry which is preliminary data.</text>
</comment>
<dbReference type="Pfam" id="PF00335">
    <property type="entry name" value="Tetraspanin"/>
    <property type="match status" value="1"/>
</dbReference>
<organism evidence="6 7">
    <name type="scientific">Manihot esculenta</name>
    <name type="common">Cassava</name>
    <name type="synonym">Jatropha manihot</name>
    <dbReference type="NCBI Taxonomy" id="3983"/>
    <lineage>
        <taxon>Eukaryota</taxon>
        <taxon>Viridiplantae</taxon>
        <taxon>Streptophyta</taxon>
        <taxon>Embryophyta</taxon>
        <taxon>Tracheophyta</taxon>
        <taxon>Spermatophyta</taxon>
        <taxon>Magnoliopsida</taxon>
        <taxon>eudicotyledons</taxon>
        <taxon>Gunneridae</taxon>
        <taxon>Pentapetalae</taxon>
        <taxon>rosids</taxon>
        <taxon>fabids</taxon>
        <taxon>Malpighiales</taxon>
        <taxon>Euphorbiaceae</taxon>
        <taxon>Crotonoideae</taxon>
        <taxon>Manihoteae</taxon>
        <taxon>Manihot</taxon>
    </lineage>
</organism>